<keyword evidence="7" id="KW-1185">Reference proteome</keyword>
<evidence type="ECO:0000256" key="2">
    <source>
        <dbReference type="SAM" id="Coils"/>
    </source>
</evidence>
<keyword evidence="4" id="KW-0472">Membrane</keyword>
<dbReference type="InterPro" id="IPR058625">
    <property type="entry name" value="MdtA-like_BSH"/>
</dbReference>
<dbReference type="Proteomes" id="UP001528672">
    <property type="component" value="Unassembled WGS sequence"/>
</dbReference>
<dbReference type="Gene3D" id="1.10.287.470">
    <property type="entry name" value="Helix hairpin bin"/>
    <property type="match status" value="1"/>
</dbReference>
<comment type="similarity">
    <text evidence="1">Belongs to the membrane fusion protein (MFP) (TC 8.A.1) family.</text>
</comment>
<evidence type="ECO:0000256" key="3">
    <source>
        <dbReference type="SAM" id="MobiDB-lite"/>
    </source>
</evidence>
<sequence>MNAPTPRRARPWLKWILIALLVGGIGAGVLRALSARKAQQAAVAASAHQGVQSVVELAPGDVIQARVHELSQGLAVSGALRAVNSAFIRTRVPGELQDLKVREGDAVQAGQVLARIEVTEFQFRLRQAQDQAESAKAQIDIAQRQYNNNKALVAQGFISQTALDTSQATLNSAISTYRAAQAAAEVSRKAFDDTVLKAPISGLVAQRLAQPGERLPIDTRVLEIVDLSQLELEATFSPAESLGLRVGQRARLNIEQSNGSNQTVGATVSRINPSTQAGSRSVVAYLTLDKPGANGPVLRQGLFAQGLLETDKVRAVALPLSAVRTDKPRPYVQVVEQAAVRHLPVQLGQRGELEQAPWVTLQGVSEGTQVLQGAVGPLREGTAVRFTGAASPSAAATPAAPDAAAAPAPAPAAAR</sequence>
<feature type="domain" description="Multidrug resistance protein MdtA-like barrel-sandwich hybrid" evidence="5">
    <location>
        <begin position="85"/>
        <end position="212"/>
    </location>
</feature>
<dbReference type="Pfam" id="PF25917">
    <property type="entry name" value="BSH_RND"/>
    <property type="match status" value="1"/>
</dbReference>
<keyword evidence="4" id="KW-0812">Transmembrane</keyword>
<feature type="region of interest" description="Disordered" evidence="3">
    <location>
        <begin position="389"/>
        <end position="415"/>
    </location>
</feature>
<keyword evidence="4" id="KW-1133">Transmembrane helix</keyword>
<comment type="caution">
    <text evidence="6">The sequence shown here is derived from an EMBL/GenBank/DDBJ whole genome shotgun (WGS) entry which is preliminary data.</text>
</comment>
<dbReference type="Gene3D" id="2.40.50.100">
    <property type="match status" value="1"/>
</dbReference>
<dbReference type="PANTHER" id="PTHR30469:SF15">
    <property type="entry name" value="HLYD FAMILY OF SECRETION PROTEINS"/>
    <property type="match status" value="1"/>
</dbReference>
<dbReference type="SUPFAM" id="SSF111369">
    <property type="entry name" value="HlyD-like secretion proteins"/>
    <property type="match status" value="1"/>
</dbReference>
<dbReference type="Gene3D" id="2.40.30.170">
    <property type="match status" value="1"/>
</dbReference>
<reference evidence="6 7" key="1">
    <citation type="submission" date="2023-02" db="EMBL/GenBank/DDBJ databases">
        <title>Bacterial whole genome sequence for Curvibacter sp. HBC28.</title>
        <authorList>
            <person name="Le V."/>
            <person name="Ko S.-R."/>
            <person name="Ahn C.-Y."/>
            <person name="Oh H.-M."/>
        </authorList>
    </citation>
    <scope>NUCLEOTIDE SEQUENCE [LARGE SCALE GENOMIC DNA]</scope>
    <source>
        <strain evidence="6 7">HBC28</strain>
    </source>
</reference>
<dbReference type="Gene3D" id="2.40.420.20">
    <property type="match status" value="1"/>
</dbReference>
<name>A0ABT5MEL6_9BURK</name>
<protein>
    <submittedName>
        <fullName evidence="6">Efflux RND transporter periplasmic adaptor subunit</fullName>
    </submittedName>
</protein>
<dbReference type="NCBIfam" id="TIGR01730">
    <property type="entry name" value="RND_mfp"/>
    <property type="match status" value="1"/>
</dbReference>
<dbReference type="EMBL" id="JAQSIO010000003">
    <property type="protein sequence ID" value="MDD0815022.1"/>
    <property type="molecule type" value="Genomic_DNA"/>
</dbReference>
<evidence type="ECO:0000256" key="4">
    <source>
        <dbReference type="SAM" id="Phobius"/>
    </source>
</evidence>
<feature type="coiled-coil region" evidence="2">
    <location>
        <begin position="118"/>
        <end position="152"/>
    </location>
</feature>
<evidence type="ECO:0000259" key="5">
    <source>
        <dbReference type="Pfam" id="PF25917"/>
    </source>
</evidence>
<keyword evidence="2" id="KW-0175">Coiled coil</keyword>
<evidence type="ECO:0000313" key="7">
    <source>
        <dbReference type="Proteomes" id="UP001528672"/>
    </source>
</evidence>
<evidence type="ECO:0000313" key="6">
    <source>
        <dbReference type="EMBL" id="MDD0815022.1"/>
    </source>
</evidence>
<dbReference type="InterPro" id="IPR006143">
    <property type="entry name" value="RND_pump_MFP"/>
</dbReference>
<organism evidence="6 7">
    <name type="scientific">Curvibacter microcysteis</name>
    <dbReference type="NCBI Taxonomy" id="3026419"/>
    <lineage>
        <taxon>Bacteria</taxon>
        <taxon>Pseudomonadati</taxon>
        <taxon>Pseudomonadota</taxon>
        <taxon>Betaproteobacteria</taxon>
        <taxon>Burkholderiales</taxon>
        <taxon>Comamonadaceae</taxon>
        <taxon>Curvibacter</taxon>
    </lineage>
</organism>
<accession>A0ABT5MEL6</accession>
<gene>
    <name evidence="6" type="ORF">PSQ39_10305</name>
</gene>
<dbReference type="PANTHER" id="PTHR30469">
    <property type="entry name" value="MULTIDRUG RESISTANCE PROTEIN MDTA"/>
    <property type="match status" value="1"/>
</dbReference>
<dbReference type="RefSeq" id="WP_273926684.1">
    <property type="nucleotide sequence ID" value="NZ_JAQSIO010000003.1"/>
</dbReference>
<proteinExistence type="inferred from homology"/>
<evidence type="ECO:0000256" key="1">
    <source>
        <dbReference type="ARBA" id="ARBA00009477"/>
    </source>
</evidence>
<feature type="transmembrane region" description="Helical" evidence="4">
    <location>
        <begin position="12"/>
        <end position="33"/>
    </location>
</feature>